<evidence type="ECO:0000259" key="5">
    <source>
        <dbReference type="Pfam" id="PF01975"/>
    </source>
</evidence>
<comment type="catalytic activity">
    <reaction evidence="4">
        <text>a ribonucleoside 5'-phosphate + H2O = a ribonucleoside + phosphate</text>
        <dbReference type="Rhea" id="RHEA:12484"/>
        <dbReference type="ChEBI" id="CHEBI:15377"/>
        <dbReference type="ChEBI" id="CHEBI:18254"/>
        <dbReference type="ChEBI" id="CHEBI:43474"/>
        <dbReference type="ChEBI" id="CHEBI:58043"/>
        <dbReference type="EC" id="3.1.3.5"/>
    </reaction>
</comment>
<dbReference type="PANTHER" id="PTHR30457:SF0">
    <property type="entry name" value="PHOSPHATASE, PUTATIVE (AFU_ORTHOLOGUE AFUA_4G01070)-RELATED"/>
    <property type="match status" value="1"/>
</dbReference>
<dbReference type="HAMAP" id="MF_00060">
    <property type="entry name" value="SurE"/>
    <property type="match status" value="1"/>
</dbReference>
<evidence type="ECO:0000313" key="7">
    <source>
        <dbReference type="Proteomes" id="UP001595945"/>
    </source>
</evidence>
<protein>
    <recommendedName>
        <fullName evidence="4">5'-nucleotidase SurE</fullName>
        <ecNumber evidence="4">3.1.3.5</ecNumber>
    </recommendedName>
    <alternativeName>
        <fullName evidence="4">Nucleoside 5'-monophosphate phosphohydrolase</fullName>
    </alternativeName>
</protein>
<reference evidence="6 7" key="1">
    <citation type="journal article" date="2019" name="Int. J. Syst. Evol. Microbiol.">
        <title>The Global Catalogue of Microorganisms (GCM) 10K type strain sequencing project: providing services to taxonomists for standard genome sequencing and annotation.</title>
        <authorList>
            <consortium name="The Broad Institute Genomics Platform"/>
            <consortium name="The Broad Institute Genome Sequencing Center for Infectious Disease"/>
            <person name="Wu L."/>
            <person name="Ma J."/>
        </authorList>
    </citation>
    <scope>NUCLEOTIDE SEQUENCE [LARGE SCALE GENOMIC DNA]</scope>
    <source>
        <strain evidence="6 7">XZYJ18</strain>
    </source>
</reference>
<dbReference type="RefSeq" id="WP_254267435.1">
    <property type="nucleotide sequence ID" value="NZ_CP100400.1"/>
</dbReference>
<comment type="cofactor">
    <cofactor evidence="4">
        <name>a divalent metal cation</name>
        <dbReference type="ChEBI" id="CHEBI:60240"/>
    </cofactor>
    <text evidence="4">Binds 1 divalent metal cation per subunit.</text>
</comment>
<dbReference type="InterPro" id="IPR002828">
    <property type="entry name" value="SurE-like_Pase/nucleotidase"/>
</dbReference>
<comment type="function">
    <text evidence="4">Nucleotidase that shows phosphatase activity on nucleoside 5'-monophosphates.</text>
</comment>
<proteinExistence type="inferred from homology"/>
<dbReference type="GO" id="GO:0046872">
    <property type="term" value="F:metal ion binding"/>
    <property type="evidence" value="ECO:0007669"/>
    <property type="project" value="UniProtKB-UniRule"/>
</dbReference>
<keyword evidence="4" id="KW-0963">Cytoplasm</keyword>
<dbReference type="Pfam" id="PF01975">
    <property type="entry name" value="SurE"/>
    <property type="match status" value="1"/>
</dbReference>
<keyword evidence="3 4" id="KW-0378">Hydrolase</keyword>
<evidence type="ECO:0000256" key="2">
    <source>
        <dbReference type="ARBA" id="ARBA00022723"/>
    </source>
</evidence>
<dbReference type="AlphaFoldDB" id="A0ABD5PX73"/>
<dbReference type="InterPro" id="IPR030048">
    <property type="entry name" value="SurE"/>
</dbReference>
<accession>A0ABD5PX73</accession>
<keyword evidence="7" id="KW-1185">Reference proteome</keyword>
<keyword evidence="2 4" id="KW-0479">Metal-binding</keyword>
<evidence type="ECO:0000256" key="3">
    <source>
        <dbReference type="ARBA" id="ARBA00022801"/>
    </source>
</evidence>
<dbReference type="GO" id="GO:0000166">
    <property type="term" value="F:nucleotide binding"/>
    <property type="evidence" value="ECO:0007669"/>
    <property type="project" value="UniProtKB-KW"/>
</dbReference>
<evidence type="ECO:0000313" key="6">
    <source>
        <dbReference type="EMBL" id="MFC4823067.1"/>
    </source>
</evidence>
<organism evidence="6 7">
    <name type="scientific">Halorussus aquaticus</name>
    <dbReference type="NCBI Taxonomy" id="2953748"/>
    <lineage>
        <taxon>Archaea</taxon>
        <taxon>Methanobacteriati</taxon>
        <taxon>Methanobacteriota</taxon>
        <taxon>Stenosarchaea group</taxon>
        <taxon>Halobacteria</taxon>
        <taxon>Halobacteriales</taxon>
        <taxon>Haladaptataceae</taxon>
        <taxon>Halorussus</taxon>
    </lineage>
</organism>
<dbReference type="SUPFAM" id="SSF64167">
    <property type="entry name" value="SurE-like"/>
    <property type="match status" value="1"/>
</dbReference>
<feature type="binding site" evidence="4">
    <location>
        <position position="43"/>
    </location>
    <ligand>
        <name>a divalent metal cation</name>
        <dbReference type="ChEBI" id="CHEBI:60240"/>
    </ligand>
</feature>
<feature type="binding site" evidence="4">
    <location>
        <position position="91"/>
    </location>
    <ligand>
        <name>a divalent metal cation</name>
        <dbReference type="ChEBI" id="CHEBI:60240"/>
    </ligand>
</feature>
<dbReference type="GO" id="GO:0008253">
    <property type="term" value="F:5'-nucleotidase activity"/>
    <property type="evidence" value="ECO:0007669"/>
    <property type="project" value="UniProtKB-UniRule"/>
</dbReference>
<dbReference type="GeneID" id="73045888"/>
<dbReference type="EC" id="3.1.3.5" evidence="4"/>
<dbReference type="EMBL" id="JBHSHT010000001">
    <property type="protein sequence ID" value="MFC4823067.1"/>
    <property type="molecule type" value="Genomic_DNA"/>
</dbReference>
<evidence type="ECO:0000256" key="1">
    <source>
        <dbReference type="ARBA" id="ARBA00011062"/>
    </source>
</evidence>
<dbReference type="PANTHER" id="PTHR30457">
    <property type="entry name" value="5'-NUCLEOTIDASE SURE"/>
    <property type="match status" value="1"/>
</dbReference>
<keyword evidence="4" id="KW-0547">Nucleotide-binding</keyword>
<comment type="similarity">
    <text evidence="1 4">Belongs to the SurE nucleotidase family.</text>
</comment>
<name>A0ABD5PX73_9EURY</name>
<dbReference type="NCBIfam" id="TIGR00087">
    <property type="entry name" value="surE"/>
    <property type="match status" value="1"/>
</dbReference>
<dbReference type="GO" id="GO:0005737">
    <property type="term" value="C:cytoplasm"/>
    <property type="evidence" value="ECO:0007669"/>
    <property type="project" value="UniProtKB-SubCell"/>
</dbReference>
<dbReference type="InterPro" id="IPR036523">
    <property type="entry name" value="SurE-like_sf"/>
</dbReference>
<feature type="binding site" evidence="4">
    <location>
        <position position="13"/>
    </location>
    <ligand>
        <name>a divalent metal cation</name>
        <dbReference type="ChEBI" id="CHEBI:60240"/>
    </ligand>
</feature>
<dbReference type="Gene3D" id="3.40.1210.10">
    <property type="entry name" value="Survival protein SurE-like phosphatase/nucleotidase"/>
    <property type="match status" value="1"/>
</dbReference>
<comment type="subcellular location">
    <subcellularLocation>
        <location evidence="4">Cytoplasm</location>
    </subcellularLocation>
</comment>
<gene>
    <name evidence="4 6" type="primary">surE</name>
    <name evidence="6" type="ORF">ACFO9K_02205</name>
</gene>
<dbReference type="Proteomes" id="UP001595945">
    <property type="component" value="Unassembled WGS sequence"/>
</dbReference>
<feature type="domain" description="Survival protein SurE-like phosphatase/nucleotidase" evidence="5">
    <location>
        <begin position="7"/>
        <end position="182"/>
    </location>
</feature>
<feature type="binding site" evidence="4">
    <location>
        <position position="12"/>
    </location>
    <ligand>
        <name>a divalent metal cation</name>
        <dbReference type="ChEBI" id="CHEBI:60240"/>
    </ligand>
</feature>
<evidence type="ECO:0000256" key="4">
    <source>
        <dbReference type="HAMAP-Rule" id="MF_00060"/>
    </source>
</evidence>
<sequence>MNASPNVLLTNDDGIDAIGLRAMHDALSAVADVTVVAPDGDRSGVSRADSLEFEVEKRSLGIAVDGTPVDCVQYARGGLDAEFDVVVSGCNDGPNLGAHKIERSGTVCAAIEAGFLGIPGVALSVYDPPEGSREFDREDYAEAGRVAEFLVRRLAAADLPEGFDYLNVNVPADADDPRLRVTEPAYHFDVRIDETDDGSYRAWDHFYDPLHPDVDAEMTDDVGTDRRAVADEEISVSPLSVRHRTPDAEAVEPLVADYPERVSEV</sequence>
<comment type="caution">
    <text evidence="6">The sequence shown here is derived from an EMBL/GenBank/DDBJ whole genome shotgun (WGS) entry which is preliminary data.</text>
</comment>